<organism evidence="2 3">
    <name type="scientific">Dendrothele bispora (strain CBS 962.96)</name>
    <dbReference type="NCBI Taxonomy" id="1314807"/>
    <lineage>
        <taxon>Eukaryota</taxon>
        <taxon>Fungi</taxon>
        <taxon>Dikarya</taxon>
        <taxon>Basidiomycota</taxon>
        <taxon>Agaricomycotina</taxon>
        <taxon>Agaricomycetes</taxon>
        <taxon>Agaricomycetidae</taxon>
        <taxon>Agaricales</taxon>
        <taxon>Agaricales incertae sedis</taxon>
        <taxon>Dendrothele</taxon>
    </lineage>
</organism>
<dbReference type="AlphaFoldDB" id="A0A4S8M706"/>
<dbReference type="Proteomes" id="UP000297245">
    <property type="component" value="Unassembled WGS sequence"/>
</dbReference>
<feature type="transmembrane region" description="Helical" evidence="1">
    <location>
        <begin position="32"/>
        <end position="51"/>
    </location>
</feature>
<keyword evidence="3" id="KW-1185">Reference proteome</keyword>
<evidence type="ECO:0000313" key="3">
    <source>
        <dbReference type="Proteomes" id="UP000297245"/>
    </source>
</evidence>
<keyword evidence="1" id="KW-1133">Transmembrane helix</keyword>
<dbReference type="OrthoDB" id="3121439at2759"/>
<gene>
    <name evidence="2" type="ORF">K435DRAFT_857287</name>
</gene>
<keyword evidence="1" id="KW-0472">Membrane</keyword>
<name>A0A4S8M706_DENBC</name>
<keyword evidence="1" id="KW-0812">Transmembrane</keyword>
<evidence type="ECO:0000313" key="2">
    <source>
        <dbReference type="EMBL" id="THU97841.1"/>
    </source>
</evidence>
<evidence type="ECO:0000256" key="1">
    <source>
        <dbReference type="SAM" id="Phobius"/>
    </source>
</evidence>
<accession>A0A4S8M706</accession>
<dbReference type="EMBL" id="ML179148">
    <property type="protein sequence ID" value="THU97841.1"/>
    <property type="molecule type" value="Genomic_DNA"/>
</dbReference>
<reference evidence="2 3" key="1">
    <citation type="journal article" date="2019" name="Nat. Ecol. Evol.">
        <title>Megaphylogeny resolves global patterns of mushroom evolution.</title>
        <authorList>
            <person name="Varga T."/>
            <person name="Krizsan K."/>
            <person name="Foldi C."/>
            <person name="Dima B."/>
            <person name="Sanchez-Garcia M."/>
            <person name="Sanchez-Ramirez S."/>
            <person name="Szollosi G.J."/>
            <person name="Szarkandi J.G."/>
            <person name="Papp V."/>
            <person name="Albert L."/>
            <person name="Andreopoulos W."/>
            <person name="Angelini C."/>
            <person name="Antonin V."/>
            <person name="Barry K.W."/>
            <person name="Bougher N.L."/>
            <person name="Buchanan P."/>
            <person name="Buyck B."/>
            <person name="Bense V."/>
            <person name="Catcheside P."/>
            <person name="Chovatia M."/>
            <person name="Cooper J."/>
            <person name="Damon W."/>
            <person name="Desjardin D."/>
            <person name="Finy P."/>
            <person name="Geml J."/>
            <person name="Haridas S."/>
            <person name="Hughes K."/>
            <person name="Justo A."/>
            <person name="Karasinski D."/>
            <person name="Kautmanova I."/>
            <person name="Kiss B."/>
            <person name="Kocsube S."/>
            <person name="Kotiranta H."/>
            <person name="LaButti K.M."/>
            <person name="Lechner B.E."/>
            <person name="Liimatainen K."/>
            <person name="Lipzen A."/>
            <person name="Lukacs Z."/>
            <person name="Mihaltcheva S."/>
            <person name="Morgado L.N."/>
            <person name="Niskanen T."/>
            <person name="Noordeloos M.E."/>
            <person name="Ohm R.A."/>
            <person name="Ortiz-Santana B."/>
            <person name="Ovrebo C."/>
            <person name="Racz N."/>
            <person name="Riley R."/>
            <person name="Savchenko A."/>
            <person name="Shiryaev A."/>
            <person name="Soop K."/>
            <person name="Spirin V."/>
            <person name="Szebenyi C."/>
            <person name="Tomsovsky M."/>
            <person name="Tulloss R.E."/>
            <person name="Uehling J."/>
            <person name="Grigoriev I.V."/>
            <person name="Vagvolgyi C."/>
            <person name="Papp T."/>
            <person name="Martin F.M."/>
            <person name="Miettinen O."/>
            <person name="Hibbett D.S."/>
            <person name="Nagy L.G."/>
        </authorList>
    </citation>
    <scope>NUCLEOTIDE SEQUENCE [LARGE SCALE GENOMIC DNA]</scope>
    <source>
        <strain evidence="2 3">CBS 962.96</strain>
    </source>
</reference>
<sequence>MYTTTEMVQSSQSMSVLLPQLDDTQSRTASTVAYYTLVALVIIITLFRLRYPCLTLSGLREFVDYLDGKAMERERLAEGFFNDVGRHATQSYLSSIAHECFFYMCRLQEQIEDIEYQQSTLIFRWSSVHEYLRSSVIIIWNIAKCYEEAQELNTIILAADKRRSQRVQGNHRHDTNVDVDRSFSTTIGHISARFENLGTRRSMNSSGSPV</sequence>
<protein>
    <submittedName>
        <fullName evidence="2">Uncharacterized protein</fullName>
    </submittedName>
</protein>
<proteinExistence type="predicted"/>